<gene>
    <name evidence="2" type="ORF">BQ4739_LOCUS9155</name>
</gene>
<feature type="compositionally biased region" description="Low complexity" evidence="1">
    <location>
        <begin position="299"/>
        <end position="316"/>
    </location>
</feature>
<proteinExistence type="predicted"/>
<evidence type="ECO:0000256" key="1">
    <source>
        <dbReference type="SAM" id="MobiDB-lite"/>
    </source>
</evidence>
<feature type="compositionally biased region" description="Basic residues" evidence="1">
    <location>
        <begin position="320"/>
        <end position="331"/>
    </location>
</feature>
<keyword evidence="3" id="KW-1185">Reference proteome</keyword>
<name>A0A383VTM5_TETOB</name>
<dbReference type="AlphaFoldDB" id="A0A383VTM5"/>
<reference evidence="2 3" key="1">
    <citation type="submission" date="2016-10" db="EMBL/GenBank/DDBJ databases">
        <authorList>
            <person name="Cai Z."/>
        </authorList>
    </citation>
    <scope>NUCLEOTIDE SEQUENCE [LARGE SCALE GENOMIC DNA]</scope>
</reference>
<sequence>MPAAYNQEVIGRELAWDNTGQQYVSVNVTVNIPPGYQQQQQQPGQMQMMAQPPQPTLLQQWQSNSPLSEQQQVHRQLQPQHVQHSPVAQQGLAWAQLEQRPDQIPFWQSPQALVGGEAAAGTFVSAALPAMQHVQLQQGTLLAAQPQQHTRVLQLQPQQVLQYIPQQQLQEVPAYALILLPPGASVMDPQQQQQQLQLQPLMMQPELLAQAAGAAASLQATAPAAHRKTRRGPNRGRSKQKKADAAEAGKEAAEPGSLQESQQQLAGKPVARVTSDSASSGPTADSSCSGSGNSGSQGGSADSASAVSAGEAGIGSPEKKRVRRRGRRGRKGSQETAGSQQEQGDEQGEGQASADPLLTEGASAAAAANAAGASASNRQGQAVQQQAGTSSQAAAGQQSQQQQAKRTSGLSHRQRYRRKQWELHRAMEQQRSEAEPQAQLQAQQLLLMQGQPRVQVLATPPQLPPMWQELPAGQLAATAGQLAVVQQLQGSLLLPMASAGMVPPGQLLGSPMVGGMPSMVSAAVPIEAQRAQLLAAAAASAGVAHAEPAGLAEAVAGAVQAVGPSWIAGSHHQQQQQHAERQAAEGAGHVDQNLDEWLSKLLEL</sequence>
<protein>
    <submittedName>
        <fullName evidence="2">Uncharacterized protein</fullName>
    </submittedName>
</protein>
<dbReference type="Proteomes" id="UP000256970">
    <property type="component" value="Unassembled WGS sequence"/>
</dbReference>
<evidence type="ECO:0000313" key="3">
    <source>
        <dbReference type="Proteomes" id="UP000256970"/>
    </source>
</evidence>
<feature type="region of interest" description="Disordered" evidence="1">
    <location>
        <begin position="568"/>
        <end position="588"/>
    </location>
</feature>
<accession>A0A383VTM5</accession>
<dbReference type="EMBL" id="FNXT01000885">
    <property type="protein sequence ID" value="SZX68837.1"/>
    <property type="molecule type" value="Genomic_DNA"/>
</dbReference>
<feature type="compositionally biased region" description="Low complexity" evidence="1">
    <location>
        <begin position="377"/>
        <end position="404"/>
    </location>
</feature>
<organism evidence="2 3">
    <name type="scientific">Tetradesmus obliquus</name>
    <name type="common">Green alga</name>
    <name type="synonym">Acutodesmus obliquus</name>
    <dbReference type="NCBI Taxonomy" id="3088"/>
    <lineage>
        <taxon>Eukaryota</taxon>
        <taxon>Viridiplantae</taxon>
        <taxon>Chlorophyta</taxon>
        <taxon>core chlorophytes</taxon>
        <taxon>Chlorophyceae</taxon>
        <taxon>CS clade</taxon>
        <taxon>Sphaeropleales</taxon>
        <taxon>Scenedesmaceae</taxon>
        <taxon>Tetradesmus</taxon>
    </lineage>
</organism>
<evidence type="ECO:0000313" key="2">
    <source>
        <dbReference type="EMBL" id="SZX68837.1"/>
    </source>
</evidence>
<feature type="compositionally biased region" description="Basic and acidic residues" evidence="1">
    <location>
        <begin position="241"/>
        <end position="253"/>
    </location>
</feature>
<feature type="region of interest" description="Disordered" evidence="1">
    <location>
        <begin position="218"/>
        <end position="356"/>
    </location>
</feature>
<feature type="compositionally biased region" description="Basic residues" evidence="1">
    <location>
        <begin position="225"/>
        <end position="240"/>
    </location>
</feature>
<feature type="compositionally biased region" description="Polar residues" evidence="1">
    <location>
        <begin position="274"/>
        <end position="285"/>
    </location>
</feature>
<feature type="region of interest" description="Disordered" evidence="1">
    <location>
        <begin position="377"/>
        <end position="416"/>
    </location>
</feature>